<dbReference type="Proteomes" id="UP000031338">
    <property type="component" value="Unassembled WGS sequence"/>
</dbReference>
<feature type="transmembrane region" description="Helical" evidence="1">
    <location>
        <begin position="34"/>
        <end position="51"/>
    </location>
</feature>
<name>A0A0B8ZL11_9SPHN</name>
<keyword evidence="1" id="KW-0472">Membrane</keyword>
<evidence type="ECO:0000313" key="2">
    <source>
        <dbReference type="EMBL" id="KHS46913.1"/>
    </source>
</evidence>
<protein>
    <submittedName>
        <fullName evidence="2">Transmembrane signal peptide protein</fullName>
    </submittedName>
</protein>
<dbReference type="RefSeq" id="WP_039333480.1">
    <property type="nucleotide sequence ID" value="NZ_JBNNWK010000002.1"/>
</dbReference>
<dbReference type="Pfam" id="PF04342">
    <property type="entry name" value="DMT_6"/>
    <property type="match status" value="1"/>
</dbReference>
<dbReference type="PANTHER" id="PTHR38482:SF1">
    <property type="entry name" value="DMT FAMILY PROTEIN"/>
    <property type="match status" value="1"/>
</dbReference>
<keyword evidence="1" id="KW-1133">Transmembrane helix</keyword>
<proteinExistence type="predicted"/>
<keyword evidence="1 2" id="KW-0812">Transmembrane</keyword>
<accession>A0A0B8ZL11</accession>
<feature type="transmembrane region" description="Helical" evidence="1">
    <location>
        <begin position="71"/>
        <end position="89"/>
    </location>
</feature>
<feature type="transmembrane region" description="Helical" evidence="1">
    <location>
        <begin position="95"/>
        <end position="113"/>
    </location>
</feature>
<dbReference type="PIRSF" id="PIRSF021239">
    <property type="entry name" value="UCP021239"/>
    <property type="match status" value="1"/>
</dbReference>
<dbReference type="EMBL" id="JRVC01000007">
    <property type="protein sequence ID" value="KHS46913.1"/>
    <property type="molecule type" value="Genomic_DNA"/>
</dbReference>
<dbReference type="PANTHER" id="PTHR38482">
    <property type="entry name" value="DMT FAMILY PROTEIN"/>
    <property type="match status" value="1"/>
</dbReference>
<comment type="caution">
    <text evidence="2">The sequence shown here is derived from an EMBL/GenBank/DDBJ whole genome shotgun (WGS) entry which is preliminary data.</text>
</comment>
<dbReference type="PATRIC" id="fig|48936.3.peg.1758"/>
<dbReference type="STRING" id="48936.NJ75_01749"/>
<dbReference type="InterPro" id="IPR007437">
    <property type="entry name" value="DUF486"/>
</dbReference>
<sequence>MTTIVLLVLSNLFMTIAWYWHIQGGPAAVAQRPVLLVILISWGIALLEYCLAVPANRIGALSGWSAGQLKITQEAIALIVFGVFMVVFLKEPLHWRHFAAFACIMAAVAFLFGGK</sequence>
<feature type="transmembrane region" description="Helical" evidence="1">
    <location>
        <begin position="5"/>
        <end position="22"/>
    </location>
</feature>
<keyword evidence="3" id="KW-1185">Reference proteome</keyword>
<evidence type="ECO:0000256" key="1">
    <source>
        <dbReference type="SAM" id="Phobius"/>
    </source>
</evidence>
<reference evidence="2 3" key="1">
    <citation type="submission" date="2014-10" db="EMBL/GenBank/DDBJ databases">
        <title>Draft genome sequence of Novosphingobium subterraneum DSM 12447.</title>
        <authorList>
            <person name="Gan H.M."/>
            <person name="Gan H.Y."/>
            <person name="Savka M.A."/>
        </authorList>
    </citation>
    <scope>NUCLEOTIDE SEQUENCE [LARGE SCALE GENOMIC DNA]</scope>
    <source>
        <strain evidence="2 3">DSM 12447</strain>
    </source>
</reference>
<dbReference type="AlphaFoldDB" id="A0A0B8ZL11"/>
<organism evidence="2 3">
    <name type="scientific">Novosphingobium subterraneum</name>
    <dbReference type="NCBI Taxonomy" id="48936"/>
    <lineage>
        <taxon>Bacteria</taxon>
        <taxon>Pseudomonadati</taxon>
        <taxon>Pseudomonadota</taxon>
        <taxon>Alphaproteobacteria</taxon>
        <taxon>Sphingomonadales</taxon>
        <taxon>Sphingomonadaceae</taxon>
        <taxon>Novosphingobium</taxon>
    </lineage>
</organism>
<evidence type="ECO:0000313" key="3">
    <source>
        <dbReference type="Proteomes" id="UP000031338"/>
    </source>
</evidence>
<gene>
    <name evidence="2" type="ORF">NJ75_01749</name>
</gene>